<dbReference type="NCBIfam" id="NF038305">
    <property type="entry name" value="HpsJ_fam"/>
    <property type="match status" value="1"/>
</dbReference>
<dbReference type="InterPro" id="IPR047709">
    <property type="entry name" value="HpsJ-like"/>
</dbReference>
<keyword evidence="1" id="KW-1133">Transmembrane helix</keyword>
<keyword evidence="1" id="KW-0472">Membrane</keyword>
<evidence type="ECO:0000313" key="2">
    <source>
        <dbReference type="EMBL" id="NEZ54569.1"/>
    </source>
</evidence>
<feature type="transmembrane region" description="Helical" evidence="1">
    <location>
        <begin position="15"/>
        <end position="40"/>
    </location>
</feature>
<dbReference type="AlphaFoldDB" id="A0A6M0REA0"/>
<evidence type="ECO:0000256" key="1">
    <source>
        <dbReference type="SAM" id="Phobius"/>
    </source>
</evidence>
<dbReference type="RefSeq" id="WP_163661422.1">
    <property type="nucleotide sequence ID" value="NZ_QXHD01000003.1"/>
</dbReference>
<name>A0A6M0REA0_9CYAN</name>
<protein>
    <submittedName>
        <fullName evidence="2">Uncharacterized protein</fullName>
    </submittedName>
</protein>
<evidence type="ECO:0000313" key="3">
    <source>
        <dbReference type="Proteomes" id="UP000481033"/>
    </source>
</evidence>
<accession>A0A6M0REA0</accession>
<feature type="transmembrane region" description="Helical" evidence="1">
    <location>
        <begin position="94"/>
        <end position="115"/>
    </location>
</feature>
<proteinExistence type="predicted"/>
<reference evidence="2 3" key="1">
    <citation type="journal article" date="2020" name="Microb. Ecol.">
        <title>Ecogenomics of the Marine Benthic Filamentous Cyanobacterium Adonisia.</title>
        <authorList>
            <person name="Walter J.M."/>
            <person name="Coutinho F.H."/>
            <person name="Leomil L."/>
            <person name="Hargreaves P.I."/>
            <person name="Campeao M.E."/>
            <person name="Vieira V.V."/>
            <person name="Silva B.S."/>
            <person name="Fistarol G.O."/>
            <person name="Salomon P.S."/>
            <person name="Sawabe T."/>
            <person name="Mino S."/>
            <person name="Hosokawa M."/>
            <person name="Miyashita H."/>
            <person name="Maruyama F."/>
            <person name="van Verk M.C."/>
            <person name="Dutilh B.E."/>
            <person name="Thompson C.C."/>
            <person name="Thompson F.L."/>
        </authorList>
    </citation>
    <scope>NUCLEOTIDE SEQUENCE [LARGE SCALE GENOMIC DNA]</scope>
    <source>
        <strain evidence="2 3">CCMR0081</strain>
    </source>
</reference>
<sequence>MTSSAQSTSNAPSPIAALALKLVGGITILAALVDFLVLLLPPDLLNRTWQITTTTQLVDRGIVPLVGIALLFTGFWIDSYVRGKRGSGSLFLDVRFWTCLLACILGLLFAVLAPVHMNNVRLQSQEALTQVSTEATEAANQLEQRLNVEVTQQRDRISSLLNNPEQIDQLVASGNVTAEQAAQIRQFEENPESLDEFLSGQASQLRTRLETEIGTRREEATKRVRSEATKASIRIALSSILLAVGYAGIGISGIRRLLAI</sequence>
<keyword evidence="3" id="KW-1185">Reference proteome</keyword>
<feature type="transmembrane region" description="Helical" evidence="1">
    <location>
        <begin position="231"/>
        <end position="254"/>
    </location>
</feature>
<dbReference type="EMBL" id="QXHD01000003">
    <property type="protein sequence ID" value="NEZ54569.1"/>
    <property type="molecule type" value="Genomic_DNA"/>
</dbReference>
<dbReference type="Proteomes" id="UP000481033">
    <property type="component" value="Unassembled WGS sequence"/>
</dbReference>
<keyword evidence="1" id="KW-0812">Transmembrane</keyword>
<comment type="caution">
    <text evidence="2">The sequence shown here is derived from an EMBL/GenBank/DDBJ whole genome shotgun (WGS) entry which is preliminary data.</text>
</comment>
<organism evidence="2 3">
    <name type="scientific">Adonisia turfae CCMR0081</name>
    <dbReference type="NCBI Taxonomy" id="2292702"/>
    <lineage>
        <taxon>Bacteria</taxon>
        <taxon>Bacillati</taxon>
        <taxon>Cyanobacteriota</taxon>
        <taxon>Adonisia</taxon>
        <taxon>Adonisia turfae</taxon>
    </lineage>
</organism>
<gene>
    <name evidence="2" type="ORF">DXZ20_02445</name>
</gene>
<feature type="transmembrane region" description="Helical" evidence="1">
    <location>
        <begin position="61"/>
        <end position="82"/>
    </location>
</feature>